<dbReference type="PANTHER" id="PTHR38848:SF3">
    <property type="entry name" value="G-PROTEIN COUPLED RECEPTORS FAMILY 3 PROFILE DOMAIN-CONTAINING PROTEIN"/>
    <property type="match status" value="1"/>
</dbReference>
<feature type="transmembrane region" description="Helical" evidence="2">
    <location>
        <begin position="12"/>
        <end position="33"/>
    </location>
</feature>
<feature type="region of interest" description="Disordered" evidence="1">
    <location>
        <begin position="321"/>
        <end position="365"/>
    </location>
</feature>
<dbReference type="PANTHER" id="PTHR38848">
    <property type="entry name" value="G-PROTEIN COUPLED RECEPTORS FAMILY 3 PROFILE DOMAIN-CONTAINING PROTEIN"/>
    <property type="match status" value="1"/>
</dbReference>
<organism evidence="3 4">
    <name type="scientific">Ceratobasidium theobromae</name>
    <dbReference type="NCBI Taxonomy" id="1582974"/>
    <lineage>
        <taxon>Eukaryota</taxon>
        <taxon>Fungi</taxon>
        <taxon>Dikarya</taxon>
        <taxon>Basidiomycota</taxon>
        <taxon>Agaricomycotina</taxon>
        <taxon>Agaricomycetes</taxon>
        <taxon>Cantharellales</taxon>
        <taxon>Ceratobasidiaceae</taxon>
        <taxon>Ceratobasidium</taxon>
    </lineage>
</organism>
<accession>A0A5N5QT37</accession>
<reference evidence="3 4" key="1">
    <citation type="journal article" date="2019" name="Fungal Biol. Biotechnol.">
        <title>Draft genome sequence of fastidious pathogen Ceratobasidium theobromae, which causes vascular-streak dieback in Theobroma cacao.</title>
        <authorList>
            <person name="Ali S.S."/>
            <person name="Asman A."/>
            <person name="Shao J."/>
            <person name="Firmansyah A.P."/>
            <person name="Susilo A.W."/>
            <person name="Rosmana A."/>
            <person name="McMahon P."/>
            <person name="Junaid M."/>
            <person name="Guest D."/>
            <person name="Kheng T.Y."/>
            <person name="Meinhardt L.W."/>
            <person name="Bailey B.A."/>
        </authorList>
    </citation>
    <scope>NUCLEOTIDE SEQUENCE [LARGE SCALE GENOMIC DNA]</scope>
    <source>
        <strain evidence="3 4">CT2</strain>
    </source>
</reference>
<evidence type="ECO:0000313" key="3">
    <source>
        <dbReference type="EMBL" id="KAB5594922.1"/>
    </source>
</evidence>
<evidence type="ECO:0000256" key="2">
    <source>
        <dbReference type="SAM" id="Phobius"/>
    </source>
</evidence>
<keyword evidence="2" id="KW-0472">Membrane</keyword>
<feature type="transmembrane region" description="Helical" evidence="2">
    <location>
        <begin position="199"/>
        <end position="218"/>
    </location>
</feature>
<feature type="transmembrane region" description="Helical" evidence="2">
    <location>
        <begin position="225"/>
        <end position="246"/>
    </location>
</feature>
<sequence length="365" mass="39794">MGPVQLALKPSAVMLNLSAAAYFLGITVVTWCISRWVERHPIWKKKARSTLPWTRLCLLLVLIDTWVYLFWSGMLLYGAPAHHEQTRCSVAMIGCTLLYGADKAFIYLCLIERVHAVWNNGKPRRRSPIYILCLISMLPVSISVVQKTSKESVLCTTDIALSGLADSRESMGTLMHARLLTQFDHTALFSSPPMTHAPAATSISLFTTVVNGLFLYLLDGREMIWICLGACAADLVVNAAVLSWAMQAPNPSSTRDQSIHFSTIPQTRVAQPGMGAKGSDIETGAGDKKSIVFVTTLPDHSRSQGDSLSPDTTMAASVSIPEFEEPKPVFQSPHHVIGEQPRGSQSSVSSTVGQCVKPNEQKNGP</sequence>
<feature type="transmembrane region" description="Helical" evidence="2">
    <location>
        <begin position="53"/>
        <end position="77"/>
    </location>
</feature>
<dbReference type="EMBL" id="SSOP01000014">
    <property type="protein sequence ID" value="KAB5594922.1"/>
    <property type="molecule type" value="Genomic_DNA"/>
</dbReference>
<protein>
    <recommendedName>
        <fullName evidence="5">Transmembrane protein</fullName>
    </recommendedName>
</protein>
<evidence type="ECO:0000313" key="4">
    <source>
        <dbReference type="Proteomes" id="UP000383932"/>
    </source>
</evidence>
<keyword evidence="2" id="KW-0812">Transmembrane</keyword>
<feature type="compositionally biased region" description="Low complexity" evidence="1">
    <location>
        <begin position="343"/>
        <end position="354"/>
    </location>
</feature>
<comment type="caution">
    <text evidence="3">The sequence shown here is derived from an EMBL/GenBank/DDBJ whole genome shotgun (WGS) entry which is preliminary data.</text>
</comment>
<keyword evidence="2" id="KW-1133">Transmembrane helix</keyword>
<evidence type="ECO:0000256" key="1">
    <source>
        <dbReference type="SAM" id="MobiDB-lite"/>
    </source>
</evidence>
<feature type="transmembrane region" description="Helical" evidence="2">
    <location>
        <begin position="129"/>
        <end position="146"/>
    </location>
</feature>
<name>A0A5N5QT37_9AGAM</name>
<dbReference type="Proteomes" id="UP000383932">
    <property type="component" value="Unassembled WGS sequence"/>
</dbReference>
<proteinExistence type="predicted"/>
<gene>
    <name evidence="3" type="ORF">CTheo_1555</name>
</gene>
<dbReference type="AlphaFoldDB" id="A0A5N5QT37"/>
<dbReference type="OrthoDB" id="3210850at2759"/>
<feature type="transmembrane region" description="Helical" evidence="2">
    <location>
        <begin position="89"/>
        <end position="108"/>
    </location>
</feature>
<evidence type="ECO:0008006" key="5">
    <source>
        <dbReference type="Google" id="ProtNLM"/>
    </source>
</evidence>
<keyword evidence="4" id="KW-1185">Reference proteome</keyword>